<sequence>MFARRYPVTLLRQVRKYASGSEDGKSLNDLMTKLSSITRTANSQASKESTRPSKYAKQSREATGNDDKQKQKFERKKQAKKVTLQRKRSRFSRNASGNGNNSNNNNSNRRYSGNRGFRGGENSGSAKKQGLNLEAQKSKAESNVKAIYAYLTKALGGEEGDRIPQKGVMDIFINLNVNKKGEEFLIEQQQKSQFIRRKVNSKGSSVGFSNEVVRQGLENSELLNGLIELQEADPNYLSSLTAPSKTVFEPRFPNVAELELTKNKIPFDTRNRLLRALEEIAARRGYKLKDIAKMQPILPAVTNLYPFCNPLIPGNSARPRSHLRTFDNVPEQEIRATVDATVKGKRPELKVDPNRKYKTEQMRLNAEVVVNSLNSNAQLKVDNIHAVMSKVLTGDGQLKELPQVQQVEQVQQQ</sequence>
<gene>
    <name evidence="2" type="ORF">BRENAR_LOCUS310</name>
</gene>
<keyword evidence="3" id="KW-1185">Reference proteome</keyword>
<dbReference type="InParanoid" id="A0A448YF59"/>
<feature type="region of interest" description="Disordered" evidence="1">
    <location>
        <begin position="38"/>
        <end position="134"/>
    </location>
</feature>
<feature type="compositionally biased region" description="Basic residues" evidence="1">
    <location>
        <begin position="73"/>
        <end position="91"/>
    </location>
</feature>
<dbReference type="AlphaFoldDB" id="A0A448YF59"/>
<proteinExistence type="predicted"/>
<dbReference type="Proteomes" id="UP000290900">
    <property type="component" value="Unassembled WGS sequence"/>
</dbReference>
<evidence type="ECO:0000256" key="1">
    <source>
        <dbReference type="SAM" id="MobiDB-lite"/>
    </source>
</evidence>
<protein>
    <submittedName>
        <fullName evidence="2">DEKNAAC100547</fullName>
    </submittedName>
</protein>
<feature type="compositionally biased region" description="Low complexity" evidence="1">
    <location>
        <begin position="92"/>
        <end position="115"/>
    </location>
</feature>
<dbReference type="EMBL" id="CAACVR010000001">
    <property type="protein sequence ID" value="VEU19573.1"/>
    <property type="molecule type" value="Genomic_DNA"/>
</dbReference>
<feature type="compositionally biased region" description="Basic and acidic residues" evidence="1">
    <location>
        <begin position="58"/>
        <end position="72"/>
    </location>
</feature>
<evidence type="ECO:0000313" key="3">
    <source>
        <dbReference type="Proteomes" id="UP000290900"/>
    </source>
</evidence>
<reference evidence="2 3" key="1">
    <citation type="submission" date="2018-12" db="EMBL/GenBank/DDBJ databases">
        <authorList>
            <person name="Tiukova I."/>
            <person name="Dainat J."/>
        </authorList>
    </citation>
    <scope>NUCLEOTIDE SEQUENCE [LARGE SCALE GENOMIC DNA]</scope>
</reference>
<name>A0A448YF59_BRENA</name>
<dbReference type="OrthoDB" id="3992150at2759"/>
<evidence type="ECO:0000313" key="2">
    <source>
        <dbReference type="EMBL" id="VEU19573.1"/>
    </source>
</evidence>
<accession>A0A448YF59</accession>
<organism evidence="2 3">
    <name type="scientific">Brettanomyces naardenensis</name>
    <name type="common">Yeast</name>
    <dbReference type="NCBI Taxonomy" id="13370"/>
    <lineage>
        <taxon>Eukaryota</taxon>
        <taxon>Fungi</taxon>
        <taxon>Dikarya</taxon>
        <taxon>Ascomycota</taxon>
        <taxon>Saccharomycotina</taxon>
        <taxon>Pichiomycetes</taxon>
        <taxon>Pichiales</taxon>
        <taxon>Pichiaceae</taxon>
        <taxon>Brettanomyces</taxon>
    </lineage>
</organism>
<feature type="compositionally biased region" description="Polar residues" evidence="1">
    <location>
        <begin position="38"/>
        <end position="47"/>
    </location>
</feature>